<organism evidence="2 3">
    <name type="scientific">Pyrus ussuriensis x Pyrus communis</name>
    <dbReference type="NCBI Taxonomy" id="2448454"/>
    <lineage>
        <taxon>Eukaryota</taxon>
        <taxon>Viridiplantae</taxon>
        <taxon>Streptophyta</taxon>
        <taxon>Embryophyta</taxon>
        <taxon>Tracheophyta</taxon>
        <taxon>Spermatophyta</taxon>
        <taxon>Magnoliopsida</taxon>
        <taxon>eudicotyledons</taxon>
        <taxon>Gunneridae</taxon>
        <taxon>Pentapetalae</taxon>
        <taxon>rosids</taxon>
        <taxon>fabids</taxon>
        <taxon>Rosales</taxon>
        <taxon>Rosaceae</taxon>
        <taxon>Amygdaloideae</taxon>
        <taxon>Maleae</taxon>
        <taxon>Pyrus</taxon>
    </lineage>
</organism>
<proteinExistence type="predicted"/>
<dbReference type="EMBL" id="SMOL01000468">
    <property type="protein sequence ID" value="KAB2612173.1"/>
    <property type="molecule type" value="Genomic_DNA"/>
</dbReference>
<feature type="region of interest" description="Disordered" evidence="1">
    <location>
        <begin position="83"/>
        <end position="107"/>
    </location>
</feature>
<evidence type="ECO:0000313" key="2">
    <source>
        <dbReference type="EMBL" id="KAB2612173.1"/>
    </source>
</evidence>
<dbReference type="AlphaFoldDB" id="A0A5N5GA83"/>
<sequence length="123" mass="13027">MSDSPAPRSHPCNYHMAVPGPSPTHPTSPRSPPPPCTPATPPSTRSSTPPDRKDKSYSADSTAEIPSPCSFYDSLFVAATAEAPHPQGPSCCAHGKEPNRPAAKSKPSININLISQLFIKKIK</sequence>
<dbReference type="Proteomes" id="UP000327157">
    <property type="component" value="Unassembled WGS sequence"/>
</dbReference>
<protein>
    <submittedName>
        <fullName evidence="2">Uncharacterized protein</fullName>
    </submittedName>
</protein>
<evidence type="ECO:0000313" key="3">
    <source>
        <dbReference type="Proteomes" id="UP000327157"/>
    </source>
</evidence>
<reference evidence="2 3" key="2">
    <citation type="submission" date="2019-11" db="EMBL/GenBank/DDBJ databases">
        <title>A de novo genome assembly of a pear dwarfing rootstock.</title>
        <authorList>
            <person name="Wang F."/>
            <person name="Wang J."/>
            <person name="Li S."/>
            <person name="Zhang Y."/>
            <person name="Fang M."/>
            <person name="Ma L."/>
            <person name="Zhao Y."/>
            <person name="Jiang S."/>
        </authorList>
    </citation>
    <scope>NUCLEOTIDE SEQUENCE [LARGE SCALE GENOMIC DNA]</scope>
    <source>
        <strain evidence="2">S2</strain>
        <tissue evidence="2">Leaf</tissue>
    </source>
</reference>
<feature type="region of interest" description="Disordered" evidence="1">
    <location>
        <begin position="1"/>
        <end position="67"/>
    </location>
</feature>
<reference evidence="2 3" key="1">
    <citation type="submission" date="2019-09" db="EMBL/GenBank/DDBJ databases">
        <authorList>
            <person name="Ou C."/>
        </authorList>
    </citation>
    <scope>NUCLEOTIDE SEQUENCE [LARGE SCALE GENOMIC DNA]</scope>
    <source>
        <strain evidence="2">S2</strain>
        <tissue evidence="2">Leaf</tissue>
    </source>
</reference>
<name>A0A5N5GA83_9ROSA</name>
<feature type="compositionally biased region" description="Pro residues" evidence="1">
    <location>
        <begin position="20"/>
        <end position="41"/>
    </location>
</feature>
<gene>
    <name evidence="2" type="ORF">D8674_036853</name>
</gene>
<evidence type="ECO:0000256" key="1">
    <source>
        <dbReference type="SAM" id="MobiDB-lite"/>
    </source>
</evidence>
<comment type="caution">
    <text evidence="2">The sequence shown here is derived from an EMBL/GenBank/DDBJ whole genome shotgun (WGS) entry which is preliminary data.</text>
</comment>
<accession>A0A5N5GA83</accession>
<keyword evidence="3" id="KW-1185">Reference proteome</keyword>